<feature type="compositionally biased region" description="Gly residues" evidence="1">
    <location>
        <begin position="46"/>
        <end position="55"/>
    </location>
</feature>
<feature type="compositionally biased region" description="Basic and acidic residues" evidence="1">
    <location>
        <begin position="235"/>
        <end position="251"/>
    </location>
</feature>
<evidence type="ECO:0000256" key="1">
    <source>
        <dbReference type="SAM" id="MobiDB-lite"/>
    </source>
</evidence>
<sequence length="509" mass="52652">MVANEIAGSGQVDVFLGGGSRWTTSSTGITSVTCQASRLSGVTTTPGGGGGGGVVGATTASAHTTTTPPGGDAVNLSQQLRYGPHSTADRHRTTAAAAQGWADTRQPSPDIGPSETDEKGLPPPQSPRPGSSSSVDVLDRVQQQQQQKRSVGNSCLDSGSSSSASGAVHYRVVSSSDGSGLRINNNISSATVGGSTGGQSDGEDSVIEVEQQQPSRKSINIIHAGVVNDALDAPQKSDDQQHDDKMPRQSHYDSGSVQQQHQHAQWQTQGGGGGDCDEINNTSLSSSSSSSGGGGGGGVPLKSALKRPTAGRCGGVAGTLQQLQSLRKKARVRFNEALNTFLECDYVIYVDDDEYDLLYHLDAVAAAAAAAAQAEAELADLANVSSAAPLVITTTEQPQLVNVRSFELQLPETSTCVSHGPVTGSAAPAVVASTGEAGTLSPPDGYKDAAAFYAAAAALVDLENHVHLSGKWHYFPSCPFHYFLTNNCAFLNYSNFHRAFLLLSWSVVG</sequence>
<accession>E9FYL1</accession>
<evidence type="ECO:0000313" key="2">
    <source>
        <dbReference type="EMBL" id="EFX87747.1"/>
    </source>
</evidence>
<dbReference type="AlphaFoldDB" id="E9FYL1"/>
<dbReference type="InParanoid" id="E9FYL1"/>
<dbReference type="Proteomes" id="UP000000305">
    <property type="component" value="Unassembled WGS sequence"/>
</dbReference>
<feature type="compositionally biased region" description="Low complexity" evidence="1">
    <location>
        <begin position="158"/>
        <end position="167"/>
    </location>
</feature>
<feature type="region of interest" description="Disordered" evidence="1">
    <location>
        <begin position="232"/>
        <end position="304"/>
    </location>
</feature>
<feature type="region of interest" description="Disordered" evidence="1">
    <location>
        <begin position="40"/>
        <end position="218"/>
    </location>
</feature>
<dbReference type="EMBL" id="GL732527">
    <property type="protein sequence ID" value="EFX87747.1"/>
    <property type="molecule type" value="Genomic_DNA"/>
</dbReference>
<feature type="compositionally biased region" description="Polar residues" evidence="1">
    <location>
        <begin position="173"/>
        <end position="193"/>
    </location>
</feature>
<dbReference type="HOGENOM" id="CLU_535599_0_0_1"/>
<feature type="compositionally biased region" description="Low complexity" evidence="1">
    <location>
        <begin position="258"/>
        <end position="268"/>
    </location>
</feature>
<gene>
    <name evidence="2" type="ORF">DAPPUDRAFT_96684</name>
</gene>
<feature type="compositionally biased region" description="Low complexity" evidence="1">
    <location>
        <begin position="56"/>
        <end position="71"/>
    </location>
</feature>
<reference evidence="2 3" key="1">
    <citation type="journal article" date="2011" name="Science">
        <title>The ecoresponsive genome of Daphnia pulex.</title>
        <authorList>
            <person name="Colbourne J.K."/>
            <person name="Pfrender M.E."/>
            <person name="Gilbert D."/>
            <person name="Thomas W.K."/>
            <person name="Tucker A."/>
            <person name="Oakley T.H."/>
            <person name="Tokishita S."/>
            <person name="Aerts A."/>
            <person name="Arnold G.J."/>
            <person name="Basu M.K."/>
            <person name="Bauer D.J."/>
            <person name="Caceres C.E."/>
            <person name="Carmel L."/>
            <person name="Casola C."/>
            <person name="Choi J.H."/>
            <person name="Detter J.C."/>
            <person name="Dong Q."/>
            <person name="Dusheyko S."/>
            <person name="Eads B.D."/>
            <person name="Frohlich T."/>
            <person name="Geiler-Samerotte K.A."/>
            <person name="Gerlach D."/>
            <person name="Hatcher P."/>
            <person name="Jogdeo S."/>
            <person name="Krijgsveld J."/>
            <person name="Kriventseva E.V."/>
            <person name="Kultz D."/>
            <person name="Laforsch C."/>
            <person name="Lindquist E."/>
            <person name="Lopez J."/>
            <person name="Manak J.R."/>
            <person name="Muller J."/>
            <person name="Pangilinan J."/>
            <person name="Patwardhan R.P."/>
            <person name="Pitluck S."/>
            <person name="Pritham E.J."/>
            <person name="Rechtsteiner A."/>
            <person name="Rho M."/>
            <person name="Rogozin I.B."/>
            <person name="Sakarya O."/>
            <person name="Salamov A."/>
            <person name="Schaack S."/>
            <person name="Shapiro H."/>
            <person name="Shiga Y."/>
            <person name="Skalitzky C."/>
            <person name="Smith Z."/>
            <person name="Souvorov A."/>
            <person name="Sung W."/>
            <person name="Tang Z."/>
            <person name="Tsuchiya D."/>
            <person name="Tu H."/>
            <person name="Vos H."/>
            <person name="Wang M."/>
            <person name="Wolf Y.I."/>
            <person name="Yamagata H."/>
            <person name="Yamada T."/>
            <person name="Ye Y."/>
            <person name="Shaw J.R."/>
            <person name="Andrews J."/>
            <person name="Crease T.J."/>
            <person name="Tang H."/>
            <person name="Lucas S.M."/>
            <person name="Robertson H.M."/>
            <person name="Bork P."/>
            <person name="Koonin E.V."/>
            <person name="Zdobnov E.M."/>
            <person name="Grigoriev I.V."/>
            <person name="Lynch M."/>
            <person name="Boore J.L."/>
        </authorList>
    </citation>
    <scope>NUCLEOTIDE SEQUENCE [LARGE SCALE GENOMIC DNA]</scope>
</reference>
<keyword evidence="3" id="KW-1185">Reference proteome</keyword>
<dbReference type="KEGG" id="dpx:DAPPUDRAFT_96684"/>
<feature type="compositionally biased region" description="Low complexity" evidence="1">
    <location>
        <begin position="128"/>
        <end position="151"/>
    </location>
</feature>
<proteinExistence type="predicted"/>
<name>E9FYL1_DAPPU</name>
<evidence type="ECO:0000313" key="3">
    <source>
        <dbReference type="Proteomes" id="UP000000305"/>
    </source>
</evidence>
<organism evidence="2 3">
    <name type="scientific">Daphnia pulex</name>
    <name type="common">Water flea</name>
    <dbReference type="NCBI Taxonomy" id="6669"/>
    <lineage>
        <taxon>Eukaryota</taxon>
        <taxon>Metazoa</taxon>
        <taxon>Ecdysozoa</taxon>
        <taxon>Arthropoda</taxon>
        <taxon>Crustacea</taxon>
        <taxon>Branchiopoda</taxon>
        <taxon>Diplostraca</taxon>
        <taxon>Cladocera</taxon>
        <taxon>Anomopoda</taxon>
        <taxon>Daphniidae</taxon>
        <taxon>Daphnia</taxon>
    </lineage>
</organism>
<protein>
    <submittedName>
        <fullName evidence="2">Uncharacterized protein</fullName>
    </submittedName>
</protein>